<dbReference type="Gene3D" id="1.20.1080.10">
    <property type="entry name" value="Glycerol uptake facilitator protein"/>
    <property type="match status" value="1"/>
</dbReference>
<dbReference type="STRING" id="52586.A0A0B1P537"/>
<dbReference type="PRINTS" id="PR00783">
    <property type="entry name" value="MINTRINSICP"/>
</dbReference>
<keyword evidence="5 8" id="KW-1133">Transmembrane helix</keyword>
<evidence type="ECO:0000256" key="8">
    <source>
        <dbReference type="SAM" id="Phobius"/>
    </source>
</evidence>
<evidence type="ECO:0000256" key="3">
    <source>
        <dbReference type="ARBA" id="ARBA00022448"/>
    </source>
</evidence>
<dbReference type="AlphaFoldDB" id="A0A0B1P537"/>
<dbReference type="InterPro" id="IPR023271">
    <property type="entry name" value="Aquaporin-like"/>
</dbReference>
<dbReference type="Proteomes" id="UP000030854">
    <property type="component" value="Unassembled WGS sequence"/>
</dbReference>
<comment type="similarity">
    <text evidence="2 7">Belongs to the MIP/aquaporin (TC 1.A.8) family.</text>
</comment>
<name>A0A0B1P537_UNCNE</name>
<gene>
    <name evidence="9" type="ORF">EV44_g0328</name>
</gene>
<dbReference type="InterPro" id="IPR050363">
    <property type="entry name" value="MIP/Aquaporin"/>
</dbReference>
<dbReference type="PANTHER" id="PTHR43829">
    <property type="entry name" value="AQUAPORIN OR AQUAGLYCEROPORIN RELATED"/>
    <property type="match status" value="1"/>
</dbReference>
<dbReference type="PROSITE" id="PS00221">
    <property type="entry name" value="MIP"/>
    <property type="match status" value="1"/>
</dbReference>
<keyword evidence="4 7" id="KW-0812">Transmembrane</keyword>
<feature type="transmembrane region" description="Helical" evidence="8">
    <location>
        <begin position="103"/>
        <end position="120"/>
    </location>
</feature>
<dbReference type="InterPro" id="IPR022357">
    <property type="entry name" value="MIP_CS"/>
</dbReference>
<dbReference type="InterPro" id="IPR000425">
    <property type="entry name" value="MIP"/>
</dbReference>
<dbReference type="OMA" id="FTSHHYY"/>
<comment type="caution">
    <text evidence="9">The sequence shown here is derived from an EMBL/GenBank/DDBJ whole genome shotgun (WGS) entry which is preliminary data.</text>
</comment>
<dbReference type="Pfam" id="PF00230">
    <property type="entry name" value="MIP"/>
    <property type="match status" value="1"/>
</dbReference>
<keyword evidence="6 8" id="KW-0472">Membrane</keyword>
<dbReference type="SUPFAM" id="SSF81338">
    <property type="entry name" value="Aquaporin-like"/>
    <property type="match status" value="1"/>
</dbReference>
<evidence type="ECO:0000313" key="9">
    <source>
        <dbReference type="EMBL" id="KHJ32460.1"/>
    </source>
</evidence>
<keyword evidence="3 7" id="KW-0813">Transport</keyword>
<evidence type="ECO:0000256" key="1">
    <source>
        <dbReference type="ARBA" id="ARBA00004141"/>
    </source>
</evidence>
<feature type="transmembrane region" description="Helical" evidence="8">
    <location>
        <begin position="132"/>
        <end position="155"/>
    </location>
</feature>
<keyword evidence="10" id="KW-1185">Reference proteome</keyword>
<dbReference type="EMBL" id="JNVN01002068">
    <property type="protein sequence ID" value="KHJ32460.1"/>
    <property type="molecule type" value="Genomic_DNA"/>
</dbReference>
<feature type="transmembrane region" description="Helical" evidence="8">
    <location>
        <begin position="41"/>
        <end position="61"/>
    </location>
</feature>
<evidence type="ECO:0000256" key="2">
    <source>
        <dbReference type="ARBA" id="ARBA00006175"/>
    </source>
</evidence>
<evidence type="ECO:0000256" key="4">
    <source>
        <dbReference type="ARBA" id="ARBA00022692"/>
    </source>
</evidence>
<feature type="transmembrane region" description="Helical" evidence="8">
    <location>
        <begin position="182"/>
        <end position="202"/>
    </location>
</feature>
<comment type="subcellular location">
    <subcellularLocation>
        <location evidence="1">Membrane</location>
        <topology evidence="1">Multi-pass membrane protein</topology>
    </subcellularLocation>
</comment>
<organism evidence="9 10">
    <name type="scientific">Uncinula necator</name>
    <name type="common">Grape powdery mildew</name>
    <dbReference type="NCBI Taxonomy" id="52586"/>
    <lineage>
        <taxon>Eukaryota</taxon>
        <taxon>Fungi</taxon>
        <taxon>Dikarya</taxon>
        <taxon>Ascomycota</taxon>
        <taxon>Pezizomycotina</taxon>
        <taxon>Leotiomycetes</taxon>
        <taxon>Erysiphales</taxon>
        <taxon>Erysiphaceae</taxon>
        <taxon>Erysiphe</taxon>
    </lineage>
</organism>
<accession>A0A0B1P537</accession>
<dbReference type="GO" id="GO:0015250">
    <property type="term" value="F:water channel activity"/>
    <property type="evidence" value="ECO:0007669"/>
    <property type="project" value="TreeGrafter"/>
</dbReference>
<proteinExistence type="inferred from homology"/>
<dbReference type="GO" id="GO:0005886">
    <property type="term" value="C:plasma membrane"/>
    <property type="evidence" value="ECO:0007669"/>
    <property type="project" value="TreeGrafter"/>
</dbReference>
<sequence>MSRLGMMLGVYTSGISGANINPAVTFTNCIFRKQSWYKFPIYAVAQIAGAFCAAGVVYGNYKSAIDIFEGGQGVRTVPGLSDTATAGIFATYPQDFVSRTTEVFNEFIAAAILMFCIYMLQDKKNMGAGKLLPLALFFVVFGIGACFGWQTSFAINMARDFGPRLFTSCVGYGSDVWTAGDYYFWIPMVVSFLGCLFGGFLYDAFLYTGESPLNEPWFGLKRLTRLNRKEEYYCRCKCPVCSCISGIAKKIRTILPFRISHSSPRVSNVFVSTSLSPQHLFSRSPPRLAQGV</sequence>
<dbReference type="GO" id="GO:0015254">
    <property type="term" value="F:glycerol channel activity"/>
    <property type="evidence" value="ECO:0007669"/>
    <property type="project" value="TreeGrafter"/>
</dbReference>
<evidence type="ECO:0000256" key="6">
    <source>
        <dbReference type="ARBA" id="ARBA00023136"/>
    </source>
</evidence>
<protein>
    <submittedName>
        <fullName evidence="9">Putative channel-like protein</fullName>
    </submittedName>
</protein>
<dbReference type="HOGENOM" id="CLU_020019_9_0_1"/>
<reference evidence="9 10" key="1">
    <citation type="journal article" date="2014" name="BMC Genomics">
        <title>Adaptive genomic structural variation in the grape powdery mildew pathogen, Erysiphe necator.</title>
        <authorList>
            <person name="Jones L."/>
            <person name="Riaz S."/>
            <person name="Morales-Cruz A."/>
            <person name="Amrine K.C."/>
            <person name="McGuire B."/>
            <person name="Gubler W.D."/>
            <person name="Walker M.A."/>
            <person name="Cantu D."/>
        </authorList>
    </citation>
    <scope>NUCLEOTIDE SEQUENCE [LARGE SCALE GENOMIC DNA]</scope>
    <source>
        <strain evidence="10">c</strain>
    </source>
</reference>
<evidence type="ECO:0000313" key="10">
    <source>
        <dbReference type="Proteomes" id="UP000030854"/>
    </source>
</evidence>
<dbReference type="PANTHER" id="PTHR43829:SF9">
    <property type="entry name" value="AQUAPORIN-9"/>
    <property type="match status" value="1"/>
</dbReference>
<evidence type="ECO:0000256" key="7">
    <source>
        <dbReference type="RuleBase" id="RU000477"/>
    </source>
</evidence>
<evidence type="ECO:0000256" key="5">
    <source>
        <dbReference type="ARBA" id="ARBA00022989"/>
    </source>
</evidence>